<dbReference type="OrthoDB" id="270892at2157"/>
<keyword evidence="1" id="KW-1133">Transmembrane helix</keyword>
<evidence type="ECO:0000259" key="2">
    <source>
        <dbReference type="Pfam" id="PF18902"/>
    </source>
</evidence>
<reference evidence="3 4" key="1">
    <citation type="submission" date="2018-12" db="EMBL/GenBank/DDBJ databases">
        <title>Complete genome sequence of Haloplanus rallus MBLA0036.</title>
        <authorList>
            <person name="Nam Y.-d."/>
            <person name="Kang J."/>
            <person name="Chung W.-H."/>
            <person name="Park Y.S."/>
        </authorList>
    </citation>
    <scope>NUCLEOTIDE SEQUENCE [LARGE SCALE GENOMIC DNA]</scope>
    <source>
        <strain evidence="3 4">MBLA0036</strain>
    </source>
</reference>
<protein>
    <recommendedName>
        <fullName evidence="2">DUF5658 domain-containing protein</fullName>
    </recommendedName>
</protein>
<dbReference type="Pfam" id="PF18902">
    <property type="entry name" value="DUF5658"/>
    <property type="match status" value="1"/>
</dbReference>
<evidence type="ECO:0000313" key="4">
    <source>
        <dbReference type="Proteomes" id="UP000428325"/>
    </source>
</evidence>
<keyword evidence="4" id="KW-1185">Reference proteome</keyword>
<organism evidence="3 4">
    <name type="scientific">Haloplanus rallus</name>
    <dbReference type="NCBI Taxonomy" id="1816183"/>
    <lineage>
        <taxon>Archaea</taxon>
        <taxon>Methanobacteriati</taxon>
        <taxon>Methanobacteriota</taxon>
        <taxon>Stenosarchaea group</taxon>
        <taxon>Halobacteria</taxon>
        <taxon>Halobacteriales</taxon>
        <taxon>Haloferacaceae</taxon>
        <taxon>Haloplanus</taxon>
    </lineage>
</organism>
<gene>
    <name evidence="3" type="ORF">EI982_16280</name>
</gene>
<name>A0A6B9F6R3_9EURY</name>
<feature type="transmembrane region" description="Helical" evidence="1">
    <location>
        <begin position="91"/>
        <end position="112"/>
    </location>
</feature>
<proteinExistence type="predicted"/>
<dbReference type="RefSeq" id="WP_157690689.1">
    <property type="nucleotide sequence ID" value="NZ_CP034345.1"/>
</dbReference>
<dbReference type="GeneID" id="43371138"/>
<feature type="transmembrane region" description="Helical" evidence="1">
    <location>
        <begin position="20"/>
        <end position="41"/>
    </location>
</feature>
<evidence type="ECO:0000313" key="3">
    <source>
        <dbReference type="EMBL" id="QGX96225.1"/>
    </source>
</evidence>
<sequence>MSGGALSLEGTPYDPTEFSRLWVVATTTYGVGDVVTTIALVQFSASVSEANAVLRTAIDAFGLWGLVGLKLLAFLVCLGISLAGARDADPLLYYGPPTTLALVGAFTTAYNVRLLFG</sequence>
<feature type="domain" description="DUF5658" evidence="2">
    <location>
        <begin position="25"/>
        <end position="116"/>
    </location>
</feature>
<dbReference type="AlphaFoldDB" id="A0A6B9F6R3"/>
<dbReference type="EMBL" id="CP034345">
    <property type="protein sequence ID" value="QGX96225.1"/>
    <property type="molecule type" value="Genomic_DNA"/>
</dbReference>
<keyword evidence="1" id="KW-0472">Membrane</keyword>
<dbReference type="KEGG" id="hra:EI982_16280"/>
<keyword evidence="1" id="KW-0812">Transmembrane</keyword>
<accession>A0A6B9F6R3</accession>
<dbReference type="Proteomes" id="UP000428325">
    <property type="component" value="Chromosome"/>
</dbReference>
<dbReference type="InterPro" id="IPR043717">
    <property type="entry name" value="DUF5658"/>
</dbReference>
<evidence type="ECO:0000256" key="1">
    <source>
        <dbReference type="SAM" id="Phobius"/>
    </source>
</evidence>
<feature type="transmembrane region" description="Helical" evidence="1">
    <location>
        <begin position="61"/>
        <end position="85"/>
    </location>
</feature>